<sequence>MNNTRIPVTVLSGYLGSGKTTVLNHVLHNREGLKVAVIVNDMSEVNIDADLVRGEGSLSRTDEKLVEMSNGCICCTLREDLVQEVQKLAEEKRFDYILIESTGISEPVPVAQTFVYPDEVSGVQLSDLARLDCMVTVVDANRFWKDFSSGQSLLDRKEALGEEDTREVVDLLIDQIEMCDVLLLNKCDLVSEEELTKVEGILRKLQPSASIIRTVNGQVSPAKILNTGLFDFEKASQSPGWIQELQKEEHVPETDEYGISSFVYRRRRPFHPERLAEFMGDWPEEVVRAKGIAWLAVREDVAASLSQAGPSIQFGPAGYWIAALTEQEQQELIQSEPDIRRKWDGVWGDRMTELVMIGIQMEREQIEQDLDGCLLTDEEMQLEWSTFNNPLPWMVLEENESLM</sequence>
<organism evidence="7 8">
    <name type="scientific">Paenibacillus vortex V453</name>
    <dbReference type="NCBI Taxonomy" id="715225"/>
    <lineage>
        <taxon>Bacteria</taxon>
        <taxon>Bacillati</taxon>
        <taxon>Bacillota</taxon>
        <taxon>Bacilli</taxon>
        <taxon>Bacillales</taxon>
        <taxon>Paenibacillaceae</taxon>
        <taxon>Paenibacillus</taxon>
    </lineage>
</organism>
<name>A0A2R9SQY8_9BACL</name>
<dbReference type="InterPro" id="IPR011629">
    <property type="entry name" value="CobW-like_C"/>
</dbReference>
<dbReference type="Pfam" id="PF02492">
    <property type="entry name" value="cobW"/>
    <property type="match status" value="1"/>
</dbReference>
<evidence type="ECO:0000259" key="6">
    <source>
        <dbReference type="SMART" id="SM00833"/>
    </source>
</evidence>
<dbReference type="AlphaFoldDB" id="A0A2R9SQY8"/>
<keyword evidence="8" id="KW-1185">Reference proteome</keyword>
<dbReference type="KEGG" id="pvo:PVOR_20944"/>
<dbReference type="InterPro" id="IPR027417">
    <property type="entry name" value="P-loop_NTPase"/>
</dbReference>
<comment type="caution">
    <text evidence="7">The sequence shown here is derived from an EMBL/GenBank/DDBJ whole genome shotgun (WGS) entry which is preliminary data.</text>
</comment>
<keyword evidence="2" id="KW-0378">Hydrolase</keyword>
<evidence type="ECO:0000256" key="4">
    <source>
        <dbReference type="ARBA" id="ARBA00034320"/>
    </source>
</evidence>
<dbReference type="SMART" id="SM00833">
    <property type="entry name" value="CobW_C"/>
    <property type="match status" value="1"/>
</dbReference>
<dbReference type="EMBL" id="ADHJ01000037">
    <property type="protein sequence ID" value="EFU39800.1"/>
    <property type="molecule type" value="Genomic_DNA"/>
</dbReference>
<dbReference type="SUPFAM" id="SSF52540">
    <property type="entry name" value="P-loop containing nucleoside triphosphate hydrolases"/>
    <property type="match status" value="1"/>
</dbReference>
<dbReference type="InterPro" id="IPR036627">
    <property type="entry name" value="CobW-likC_sf"/>
</dbReference>
<dbReference type="CDD" id="cd03112">
    <property type="entry name" value="CobW-like"/>
    <property type="match status" value="1"/>
</dbReference>
<dbReference type="PANTHER" id="PTHR43603">
    <property type="entry name" value="COBW DOMAIN-CONTAINING PROTEIN DDB_G0274527"/>
    <property type="match status" value="1"/>
</dbReference>
<keyword evidence="3" id="KW-0143">Chaperone</keyword>
<dbReference type="InterPro" id="IPR051927">
    <property type="entry name" value="Zn_Chap_cDPG_Synth"/>
</dbReference>
<feature type="domain" description="CobW C-terminal" evidence="6">
    <location>
        <begin position="259"/>
        <end position="374"/>
    </location>
</feature>
<protein>
    <submittedName>
        <fullName evidence="7">Cobalamin synthesis protein P47K</fullName>
    </submittedName>
</protein>
<dbReference type="GO" id="GO:0016787">
    <property type="term" value="F:hydrolase activity"/>
    <property type="evidence" value="ECO:0007669"/>
    <property type="project" value="UniProtKB-KW"/>
</dbReference>
<gene>
    <name evidence="7" type="ORF">PVOR_20944</name>
</gene>
<dbReference type="GO" id="GO:0000166">
    <property type="term" value="F:nucleotide binding"/>
    <property type="evidence" value="ECO:0007669"/>
    <property type="project" value="UniProtKB-KW"/>
</dbReference>
<keyword evidence="1" id="KW-0547">Nucleotide-binding</keyword>
<evidence type="ECO:0000313" key="8">
    <source>
        <dbReference type="Proteomes" id="UP000003094"/>
    </source>
</evidence>
<dbReference type="Gene3D" id="3.40.50.300">
    <property type="entry name" value="P-loop containing nucleotide triphosphate hydrolases"/>
    <property type="match status" value="1"/>
</dbReference>
<dbReference type="InterPro" id="IPR003495">
    <property type="entry name" value="CobW/HypB/UreG_nucleotide-bd"/>
</dbReference>
<dbReference type="Gene3D" id="3.30.1220.10">
    <property type="entry name" value="CobW-like, C-terminal domain"/>
    <property type="match status" value="1"/>
</dbReference>
<dbReference type="PANTHER" id="PTHR43603:SF3">
    <property type="entry name" value="ZINC CHAPERONE YCIC"/>
    <property type="match status" value="1"/>
</dbReference>
<dbReference type="RefSeq" id="WP_006211001.1">
    <property type="nucleotide sequence ID" value="NZ_ADHJ01000037.1"/>
</dbReference>
<evidence type="ECO:0000256" key="1">
    <source>
        <dbReference type="ARBA" id="ARBA00022741"/>
    </source>
</evidence>
<dbReference type="Proteomes" id="UP000003094">
    <property type="component" value="Unassembled WGS sequence"/>
</dbReference>
<dbReference type="Pfam" id="PF07683">
    <property type="entry name" value="CobW_C"/>
    <property type="match status" value="1"/>
</dbReference>
<evidence type="ECO:0000256" key="3">
    <source>
        <dbReference type="ARBA" id="ARBA00023186"/>
    </source>
</evidence>
<proteinExistence type="inferred from homology"/>
<reference evidence="7 8" key="1">
    <citation type="journal article" date="2010" name="BMC Genomics">
        <title>Genome sequence of the pattern forming Paenibacillus vortex bacterium reveals potential for thriving in complex environments.</title>
        <authorList>
            <person name="Sirota-Madi A."/>
            <person name="Olender T."/>
            <person name="Helman Y."/>
            <person name="Ingham C."/>
            <person name="Brainis I."/>
            <person name="Roth D."/>
            <person name="Hagi E."/>
            <person name="Brodsky L."/>
            <person name="Leshkowitz D."/>
            <person name="Galatenko V."/>
            <person name="Nikolaev V."/>
            <person name="Mugasimangalam R.C."/>
            <person name="Bransburg-Zabary S."/>
            <person name="Gutnick D.L."/>
            <person name="Lancet D."/>
            <person name="Ben-Jacob E."/>
        </authorList>
    </citation>
    <scope>NUCLEOTIDE SEQUENCE [LARGE SCALE GENOMIC DNA]</scope>
    <source>
        <strain evidence="7 8">V453</strain>
    </source>
</reference>
<accession>A0A2R9SQY8</accession>
<evidence type="ECO:0000256" key="5">
    <source>
        <dbReference type="ARBA" id="ARBA00049117"/>
    </source>
</evidence>
<comment type="similarity">
    <text evidence="4">Belongs to the SIMIBI class G3E GTPase family. ZNG1 subfamily.</text>
</comment>
<comment type="catalytic activity">
    <reaction evidence="5">
        <text>GTP + H2O = GDP + phosphate + H(+)</text>
        <dbReference type="Rhea" id="RHEA:19669"/>
        <dbReference type="ChEBI" id="CHEBI:15377"/>
        <dbReference type="ChEBI" id="CHEBI:15378"/>
        <dbReference type="ChEBI" id="CHEBI:37565"/>
        <dbReference type="ChEBI" id="CHEBI:43474"/>
        <dbReference type="ChEBI" id="CHEBI:58189"/>
    </reaction>
    <physiologicalReaction direction="left-to-right" evidence="5">
        <dbReference type="Rhea" id="RHEA:19670"/>
    </physiologicalReaction>
</comment>
<evidence type="ECO:0000256" key="2">
    <source>
        <dbReference type="ARBA" id="ARBA00022801"/>
    </source>
</evidence>
<evidence type="ECO:0000313" key="7">
    <source>
        <dbReference type="EMBL" id="EFU39800.1"/>
    </source>
</evidence>